<dbReference type="PANTHER" id="PTHR45784">
    <property type="entry name" value="C-TYPE LECTIN DOMAIN FAMILY 20 MEMBER A-RELATED"/>
    <property type="match status" value="1"/>
</dbReference>
<dbReference type="InterPro" id="IPR016187">
    <property type="entry name" value="CTDL_fold"/>
</dbReference>
<reference evidence="3" key="3">
    <citation type="submission" date="2025-09" db="UniProtKB">
        <authorList>
            <consortium name="Ensembl"/>
        </authorList>
    </citation>
    <scope>IDENTIFICATION</scope>
</reference>
<reference evidence="3 4" key="1">
    <citation type="submission" date="2020-06" db="EMBL/GenBank/DDBJ databases">
        <authorList>
            <consortium name="Wellcome Sanger Institute Data Sharing"/>
        </authorList>
    </citation>
    <scope>NUCLEOTIDE SEQUENCE [LARGE SCALE GENOMIC DNA]</scope>
</reference>
<protein>
    <recommendedName>
        <fullName evidence="2">C-type lectin domain-containing protein</fullName>
    </recommendedName>
</protein>
<dbReference type="PROSITE" id="PS50041">
    <property type="entry name" value="C_TYPE_LECTIN_2"/>
    <property type="match status" value="1"/>
</dbReference>
<feature type="domain" description="C-type lectin" evidence="2">
    <location>
        <begin position="38"/>
        <end position="145"/>
    </location>
</feature>
<dbReference type="InterPro" id="IPR001304">
    <property type="entry name" value="C-type_lectin-like"/>
</dbReference>
<keyword evidence="1" id="KW-1133">Transmembrane helix</keyword>
<dbReference type="AlphaFoldDB" id="A0AAY4B7S6"/>
<evidence type="ECO:0000313" key="3">
    <source>
        <dbReference type="Ensembl" id="ENSDCDP00010017034.1"/>
    </source>
</evidence>
<dbReference type="Pfam" id="PF00059">
    <property type="entry name" value="Lectin_C"/>
    <property type="match status" value="1"/>
</dbReference>
<evidence type="ECO:0000313" key="4">
    <source>
        <dbReference type="Proteomes" id="UP000694580"/>
    </source>
</evidence>
<sequence>LDMTSVCILYTKFLHFAHVVGGIFSSLCFFSACAAKEFHFLSEAMTWTESQLYCRANFTDLATIENTAETNNINSIVIGTYSGLAWIGLYDVWTWSLKGSSFYGSGETEYRNWYPEPGSIPLTTIVSLSKTLNPKLLQGDCPCNY</sequence>
<organism evidence="3 4">
    <name type="scientific">Denticeps clupeoides</name>
    <name type="common">denticle herring</name>
    <dbReference type="NCBI Taxonomy" id="299321"/>
    <lineage>
        <taxon>Eukaryota</taxon>
        <taxon>Metazoa</taxon>
        <taxon>Chordata</taxon>
        <taxon>Craniata</taxon>
        <taxon>Vertebrata</taxon>
        <taxon>Euteleostomi</taxon>
        <taxon>Actinopterygii</taxon>
        <taxon>Neopterygii</taxon>
        <taxon>Teleostei</taxon>
        <taxon>Clupei</taxon>
        <taxon>Clupeiformes</taxon>
        <taxon>Denticipitoidei</taxon>
        <taxon>Denticipitidae</taxon>
        <taxon>Denticeps</taxon>
    </lineage>
</organism>
<keyword evidence="1" id="KW-0472">Membrane</keyword>
<reference evidence="3" key="2">
    <citation type="submission" date="2025-08" db="UniProtKB">
        <authorList>
            <consortium name="Ensembl"/>
        </authorList>
    </citation>
    <scope>IDENTIFICATION</scope>
</reference>
<dbReference type="InterPro" id="IPR016186">
    <property type="entry name" value="C-type_lectin-like/link_sf"/>
</dbReference>
<dbReference type="GeneTree" id="ENSGT01150000287229"/>
<dbReference type="Gene3D" id="3.10.100.10">
    <property type="entry name" value="Mannose-Binding Protein A, subunit A"/>
    <property type="match status" value="1"/>
</dbReference>
<proteinExistence type="predicted"/>
<dbReference type="PANTHER" id="PTHR45784:SF3">
    <property type="entry name" value="C-TYPE LECTIN DOMAIN FAMILY 4 MEMBER K-LIKE-RELATED"/>
    <property type="match status" value="1"/>
</dbReference>
<keyword evidence="4" id="KW-1185">Reference proteome</keyword>
<evidence type="ECO:0000256" key="1">
    <source>
        <dbReference type="SAM" id="Phobius"/>
    </source>
</evidence>
<name>A0AAY4B7S6_9TELE</name>
<dbReference type="Proteomes" id="UP000694580">
    <property type="component" value="Chromosome 1"/>
</dbReference>
<feature type="transmembrane region" description="Helical" evidence="1">
    <location>
        <begin position="13"/>
        <end position="35"/>
    </location>
</feature>
<evidence type="ECO:0000259" key="2">
    <source>
        <dbReference type="PROSITE" id="PS50041"/>
    </source>
</evidence>
<dbReference type="SUPFAM" id="SSF56436">
    <property type="entry name" value="C-type lectin-like"/>
    <property type="match status" value="1"/>
</dbReference>
<accession>A0AAY4B7S6</accession>
<dbReference type="Ensembl" id="ENSDCDT00010018061.1">
    <property type="protein sequence ID" value="ENSDCDP00010017034.1"/>
    <property type="gene ID" value="ENSDCDG00010007817.1"/>
</dbReference>
<keyword evidence="1" id="KW-0812">Transmembrane</keyword>